<dbReference type="RefSeq" id="WP_146512943.1">
    <property type="nucleotide sequence ID" value="NZ_SJPI01000001.1"/>
</dbReference>
<evidence type="ECO:0000313" key="3">
    <source>
        <dbReference type="Proteomes" id="UP000316598"/>
    </source>
</evidence>
<organism evidence="2 3">
    <name type="scientific">Rubripirellula amarantea</name>
    <dbReference type="NCBI Taxonomy" id="2527999"/>
    <lineage>
        <taxon>Bacteria</taxon>
        <taxon>Pseudomonadati</taxon>
        <taxon>Planctomycetota</taxon>
        <taxon>Planctomycetia</taxon>
        <taxon>Pirellulales</taxon>
        <taxon>Pirellulaceae</taxon>
        <taxon>Rubripirellula</taxon>
    </lineage>
</organism>
<dbReference type="OrthoDB" id="252570at2"/>
<proteinExistence type="predicted"/>
<keyword evidence="3" id="KW-1185">Reference proteome</keyword>
<reference evidence="2 3" key="1">
    <citation type="submission" date="2019-02" db="EMBL/GenBank/DDBJ databases">
        <title>Deep-cultivation of Planctomycetes and their phenomic and genomic characterization uncovers novel biology.</title>
        <authorList>
            <person name="Wiegand S."/>
            <person name="Jogler M."/>
            <person name="Boedeker C."/>
            <person name="Pinto D."/>
            <person name="Vollmers J."/>
            <person name="Rivas-Marin E."/>
            <person name="Kohn T."/>
            <person name="Peeters S.H."/>
            <person name="Heuer A."/>
            <person name="Rast P."/>
            <person name="Oberbeckmann S."/>
            <person name="Bunk B."/>
            <person name="Jeske O."/>
            <person name="Meyerdierks A."/>
            <person name="Storesund J.E."/>
            <person name="Kallscheuer N."/>
            <person name="Luecker S."/>
            <person name="Lage O.M."/>
            <person name="Pohl T."/>
            <person name="Merkel B.J."/>
            <person name="Hornburger P."/>
            <person name="Mueller R.-W."/>
            <person name="Bruemmer F."/>
            <person name="Labrenz M."/>
            <person name="Spormann A.M."/>
            <person name="Op Den Camp H."/>
            <person name="Overmann J."/>
            <person name="Amann R."/>
            <person name="Jetten M.S.M."/>
            <person name="Mascher T."/>
            <person name="Medema M.H."/>
            <person name="Devos D.P."/>
            <person name="Kaster A.-K."/>
            <person name="Ovreas L."/>
            <person name="Rohde M."/>
            <person name="Galperin M.Y."/>
            <person name="Jogler C."/>
        </authorList>
    </citation>
    <scope>NUCLEOTIDE SEQUENCE [LARGE SCALE GENOMIC DNA]</scope>
    <source>
        <strain evidence="2 3">Pla22</strain>
    </source>
</reference>
<feature type="signal peptide" evidence="1">
    <location>
        <begin position="1"/>
        <end position="22"/>
    </location>
</feature>
<protein>
    <submittedName>
        <fullName evidence="2">Uncharacterized protein</fullName>
    </submittedName>
</protein>
<dbReference type="Proteomes" id="UP000316598">
    <property type="component" value="Unassembled WGS sequence"/>
</dbReference>
<dbReference type="AlphaFoldDB" id="A0A5C5WQ83"/>
<comment type="caution">
    <text evidence="2">The sequence shown here is derived from an EMBL/GenBank/DDBJ whole genome shotgun (WGS) entry which is preliminary data.</text>
</comment>
<sequence precursor="true">MNQSLVIFSVVFVLGVATNADAGDSVRFDLPPTAVAETHCNDPSLITVKLRLSAMIADPNMPQVDQWLMTCHPRDLQMAVVDYAPKTATDSDVTSPVQVKEITERSESFGLATNGAYGPISSASLGADKGNKDINTVEFDRQAPMQAVSAAGTIDRGRGVYFKLRWTAKQVLEGEKVFEVTFRVPSNWRGGLLDVAVSADAKQIKYGGLEKKTINVGQARFAVATYREGDDDARIQASQVAEAEYQLRMIAERHSAFKPELNSFPAILRHVAGKLDFDQPQEDRKWLSRLLSGRADPHLDKRIASLPMAVRIATLDYVDARDDFLWLSREVEMPSMDPRDEVLVATPHSETGFDD</sequence>
<feature type="chain" id="PRO_5022854046" evidence="1">
    <location>
        <begin position="23"/>
        <end position="355"/>
    </location>
</feature>
<dbReference type="EMBL" id="SJPI01000001">
    <property type="protein sequence ID" value="TWT52600.1"/>
    <property type="molecule type" value="Genomic_DNA"/>
</dbReference>
<gene>
    <name evidence="2" type="ORF">Pla22_02240</name>
</gene>
<evidence type="ECO:0000256" key="1">
    <source>
        <dbReference type="SAM" id="SignalP"/>
    </source>
</evidence>
<name>A0A5C5WQ83_9BACT</name>
<keyword evidence="1" id="KW-0732">Signal</keyword>
<accession>A0A5C5WQ83</accession>
<evidence type="ECO:0000313" key="2">
    <source>
        <dbReference type="EMBL" id="TWT52600.1"/>
    </source>
</evidence>